<accession>F8F0I6</accession>
<dbReference type="STRING" id="744872.Spica_1184"/>
<dbReference type="OrthoDB" id="9925394at2"/>
<evidence type="ECO:0000313" key="2">
    <source>
        <dbReference type="Proteomes" id="UP000000503"/>
    </source>
</evidence>
<name>F8F0I6_GRAC1</name>
<organism evidence="1 2">
    <name type="scientific">Gracilinema caldarium (strain ATCC 51460 / DSM 7334 / H1)</name>
    <name type="common">Treponema caldarium</name>
    <dbReference type="NCBI Taxonomy" id="744872"/>
    <lineage>
        <taxon>Bacteria</taxon>
        <taxon>Pseudomonadati</taxon>
        <taxon>Spirochaetota</taxon>
        <taxon>Spirochaetia</taxon>
        <taxon>Spirochaetales</taxon>
        <taxon>Breznakiellaceae</taxon>
        <taxon>Gracilinema</taxon>
    </lineage>
</organism>
<proteinExistence type="predicted"/>
<dbReference type="HOGENOM" id="CLU_1562195_0_0_12"/>
<keyword evidence="2" id="KW-1185">Reference proteome</keyword>
<dbReference type="KEGG" id="scd:Spica_1184"/>
<dbReference type="Proteomes" id="UP000000503">
    <property type="component" value="Chromosome"/>
</dbReference>
<evidence type="ECO:0000313" key="1">
    <source>
        <dbReference type="EMBL" id="AEJ19330.1"/>
    </source>
</evidence>
<dbReference type="EMBL" id="CP002868">
    <property type="protein sequence ID" value="AEJ19330.1"/>
    <property type="molecule type" value="Genomic_DNA"/>
</dbReference>
<reference evidence="2" key="1">
    <citation type="journal article" date="2013" name="Stand. Genomic Sci.">
        <title>Genome sequence of the thermophilic fresh-water bacterium Spirochaeta caldaria type strain (H1(T)), reclassification of Spirochaeta caldaria, Spirochaeta stenostrepta, and Spirochaeta zuelzerae in the genus Treponema as Treponema caldaria comb. nov., Treponema stenostrepta comb. nov., and Treponema zuelzerae comb. nov., and emendation of the genus Treponema.</title>
        <authorList>
            <person name="Abt B."/>
            <person name="Goker M."/>
            <person name="Scheuner C."/>
            <person name="Han C."/>
            <person name="Lu M."/>
            <person name="Misra M."/>
            <person name="Lapidus A."/>
            <person name="Nolan M."/>
            <person name="Lucas S."/>
            <person name="Hammon N."/>
            <person name="Deshpande S."/>
            <person name="Cheng J.F."/>
            <person name="Tapia R."/>
            <person name="Goodwin L.A."/>
            <person name="Pitluck S."/>
            <person name="Liolios K."/>
            <person name="Pagani I."/>
            <person name="Ivanova N."/>
            <person name="Mavromatis K."/>
            <person name="Mikhailova N."/>
            <person name="Huntemann M."/>
            <person name="Pati A."/>
            <person name="Chen A."/>
            <person name="Palaniappan K."/>
            <person name="Land M."/>
            <person name="Hauser L."/>
            <person name="Jeffries C.D."/>
            <person name="Rohde M."/>
            <person name="Spring S."/>
            <person name="Gronow S."/>
            <person name="Detter J.C."/>
            <person name="Bristow J."/>
            <person name="Eisen J.A."/>
            <person name="Markowitz V."/>
            <person name="Hugenholtz P."/>
            <person name="Kyrpides N.C."/>
            <person name="Woyke T."/>
            <person name="Klenk H.P."/>
        </authorList>
    </citation>
    <scope>NUCLEOTIDE SEQUENCE</scope>
    <source>
        <strain evidence="2">ATCC 51460 / DSM 7334 / H1</strain>
    </source>
</reference>
<dbReference type="RefSeq" id="WP_013968641.1">
    <property type="nucleotide sequence ID" value="NC_015732.1"/>
</dbReference>
<dbReference type="AlphaFoldDB" id="F8F0I6"/>
<gene>
    <name evidence="1" type="ordered locus">Spica_1184</name>
</gene>
<protein>
    <submittedName>
        <fullName evidence="1">Uncharacterized protein</fullName>
    </submittedName>
</protein>
<sequence>MALPLRLSLRYHPLFLELGRHIQKQTWGALRGAELQGMVADPSQARELIALFCYILGVPKQKVANFQGSVIHIILLYPSCSLQVLLSLVPYKVVNPTLWGSLSFSTEQMVEFRYGQEYFIACAPREGTFYHVALPEGSPEYYRALDVSRGSLVLPKELELEVDDFIQSLSL</sequence>